<sequence>MDQIDHFFAQYPEFDYNRQASSPKEFYRMCDHFGRVQDHNNQYPTERNEAREAFREAMVESFNDRFGTDVNDKKAWEGICHLLKVDPLPDSVKDMKEVRPFPTLCFIADTSKLVKTTHVNLSDLLDGGRSGAEVQVFDSEASLAAYTVEEGRFFPKEEAYYDFCFVKSLARISAAAANVEDVESIEARG</sequence>
<protein>
    <submittedName>
        <fullName evidence="1">Uncharacterized protein</fullName>
    </submittedName>
</protein>
<organism evidence="1 2">
    <name type="scientific">Knufia fluminis</name>
    <dbReference type="NCBI Taxonomy" id="191047"/>
    <lineage>
        <taxon>Eukaryota</taxon>
        <taxon>Fungi</taxon>
        <taxon>Dikarya</taxon>
        <taxon>Ascomycota</taxon>
        <taxon>Pezizomycotina</taxon>
        <taxon>Eurotiomycetes</taxon>
        <taxon>Chaetothyriomycetidae</taxon>
        <taxon>Chaetothyriales</taxon>
        <taxon>Trichomeriaceae</taxon>
        <taxon>Knufia</taxon>
    </lineage>
</organism>
<keyword evidence="2" id="KW-1185">Reference proteome</keyword>
<accession>A0AAN8E8R1</accession>
<reference evidence="1 2" key="1">
    <citation type="submission" date="2022-12" db="EMBL/GenBank/DDBJ databases">
        <title>Genomic features and morphological characterization of a novel Knufia sp. strain isolated from spacecraft assembly facility.</title>
        <authorList>
            <person name="Teixeira M."/>
            <person name="Chander A.M."/>
            <person name="Stajich J.E."/>
            <person name="Venkateswaran K."/>
        </authorList>
    </citation>
    <scope>NUCLEOTIDE SEQUENCE [LARGE SCALE GENOMIC DNA]</scope>
    <source>
        <strain evidence="1 2">FJI-L2-BK-P2</strain>
    </source>
</reference>
<name>A0AAN8E8R1_9EURO</name>
<dbReference type="Proteomes" id="UP001316803">
    <property type="component" value="Unassembled WGS sequence"/>
</dbReference>
<evidence type="ECO:0000313" key="2">
    <source>
        <dbReference type="Proteomes" id="UP001316803"/>
    </source>
</evidence>
<dbReference type="PANTHER" id="PTHR38846">
    <property type="entry name" value="C3H1-TYPE DOMAIN-CONTAINING PROTEIN"/>
    <property type="match status" value="1"/>
</dbReference>
<dbReference type="AlphaFoldDB" id="A0AAN8E8R1"/>
<evidence type="ECO:0000313" key="1">
    <source>
        <dbReference type="EMBL" id="KAK5947800.1"/>
    </source>
</evidence>
<dbReference type="EMBL" id="JAKLMC020000066">
    <property type="protein sequence ID" value="KAK5947800.1"/>
    <property type="molecule type" value="Genomic_DNA"/>
</dbReference>
<proteinExistence type="predicted"/>
<dbReference type="PANTHER" id="PTHR38846:SF1">
    <property type="entry name" value="C3H1-TYPE DOMAIN-CONTAINING PROTEIN"/>
    <property type="match status" value="1"/>
</dbReference>
<gene>
    <name evidence="1" type="ORF">OHC33_011170</name>
</gene>
<comment type="caution">
    <text evidence="1">The sequence shown here is derived from an EMBL/GenBank/DDBJ whole genome shotgun (WGS) entry which is preliminary data.</text>
</comment>